<accession>A0AAR5NZC2</accession>
<feature type="region of interest" description="Disordered" evidence="1">
    <location>
        <begin position="69"/>
        <end position="90"/>
    </location>
</feature>
<dbReference type="Proteomes" id="UP000019118">
    <property type="component" value="Unassembled WGS sequence"/>
</dbReference>
<reference evidence="3" key="2">
    <citation type="submission" date="2024-08" db="UniProtKB">
        <authorList>
            <consortium name="EnsemblMetazoa"/>
        </authorList>
    </citation>
    <scope>IDENTIFICATION</scope>
</reference>
<evidence type="ECO:0000313" key="4">
    <source>
        <dbReference type="Proteomes" id="UP000019118"/>
    </source>
</evidence>
<keyword evidence="2" id="KW-0812">Transmembrane</keyword>
<reference evidence="4" key="1">
    <citation type="journal article" date="2013" name="Genome Biol.">
        <title>Draft genome of the mountain pine beetle, Dendroctonus ponderosae Hopkins, a major forest pest.</title>
        <authorList>
            <person name="Keeling C.I."/>
            <person name="Yuen M.M."/>
            <person name="Liao N.Y."/>
            <person name="Docking T.R."/>
            <person name="Chan S.K."/>
            <person name="Taylor G.A."/>
            <person name="Palmquist D.L."/>
            <person name="Jackman S.D."/>
            <person name="Nguyen A."/>
            <person name="Li M."/>
            <person name="Henderson H."/>
            <person name="Janes J.K."/>
            <person name="Zhao Y."/>
            <person name="Pandoh P."/>
            <person name="Moore R."/>
            <person name="Sperling F.A."/>
            <person name="Huber D.P."/>
            <person name="Birol I."/>
            <person name="Jones S.J."/>
            <person name="Bohlmann J."/>
        </authorList>
    </citation>
    <scope>NUCLEOTIDE SEQUENCE</scope>
</reference>
<sequence length="125" mass="14379">MLGHGEVPRYVPNWWNPYSHNVGQKDPRKKQKLIVIVKLVLVVITMLGGAILALCLNIFMPAGQQRSNFSDSDPCMQGNNFETPLNQRMPRKFDTNALQKEETTTPTRIQYQSSKHFLITPYRPH</sequence>
<keyword evidence="2" id="KW-0472">Membrane</keyword>
<evidence type="ECO:0000256" key="2">
    <source>
        <dbReference type="SAM" id="Phobius"/>
    </source>
</evidence>
<evidence type="ECO:0000313" key="3">
    <source>
        <dbReference type="EnsemblMetazoa" id="XP_019754284.1"/>
    </source>
</evidence>
<dbReference type="GeneID" id="109533414"/>
<proteinExistence type="predicted"/>
<keyword evidence="4" id="KW-1185">Reference proteome</keyword>
<dbReference type="AlphaFoldDB" id="A0AAR5NZC2"/>
<protein>
    <submittedName>
        <fullName evidence="3">Uncharacterized protein</fullName>
    </submittedName>
</protein>
<name>A0AAR5NZC2_DENPD</name>
<dbReference type="KEGG" id="dpa:109533414"/>
<feature type="transmembrane region" description="Helical" evidence="2">
    <location>
        <begin position="33"/>
        <end position="60"/>
    </location>
</feature>
<feature type="compositionally biased region" description="Polar residues" evidence="1">
    <location>
        <begin position="69"/>
        <end position="86"/>
    </location>
</feature>
<keyword evidence="2" id="KW-1133">Transmembrane helix</keyword>
<evidence type="ECO:0000256" key="1">
    <source>
        <dbReference type="SAM" id="MobiDB-lite"/>
    </source>
</evidence>
<dbReference type="EnsemblMetazoa" id="XM_019898725.1">
    <property type="protein sequence ID" value="XP_019754284.1"/>
    <property type="gene ID" value="LOC109533414"/>
</dbReference>
<organism evidence="3 4">
    <name type="scientific">Dendroctonus ponderosae</name>
    <name type="common">Mountain pine beetle</name>
    <dbReference type="NCBI Taxonomy" id="77166"/>
    <lineage>
        <taxon>Eukaryota</taxon>
        <taxon>Metazoa</taxon>
        <taxon>Ecdysozoa</taxon>
        <taxon>Arthropoda</taxon>
        <taxon>Hexapoda</taxon>
        <taxon>Insecta</taxon>
        <taxon>Pterygota</taxon>
        <taxon>Neoptera</taxon>
        <taxon>Endopterygota</taxon>
        <taxon>Coleoptera</taxon>
        <taxon>Polyphaga</taxon>
        <taxon>Cucujiformia</taxon>
        <taxon>Curculionidae</taxon>
        <taxon>Scolytinae</taxon>
        <taxon>Dendroctonus</taxon>
    </lineage>
</organism>